<dbReference type="KEGG" id="mhey:H2LOC_014955"/>
<feature type="transmembrane region" description="Helical" evidence="6">
    <location>
        <begin position="148"/>
        <end position="171"/>
    </location>
</feature>
<evidence type="ECO:0000256" key="4">
    <source>
        <dbReference type="ARBA" id="ARBA00022989"/>
    </source>
</evidence>
<comment type="subcellular location">
    <subcellularLocation>
        <location evidence="1">Membrane</location>
        <topology evidence="1">Multi-pass membrane protein</topology>
    </subcellularLocation>
</comment>
<keyword evidence="4 6" id="KW-1133">Transmembrane helix</keyword>
<organism evidence="7 8">
    <name type="scientific">Methylocystis heyeri</name>
    <dbReference type="NCBI Taxonomy" id="391905"/>
    <lineage>
        <taxon>Bacteria</taxon>
        <taxon>Pseudomonadati</taxon>
        <taxon>Pseudomonadota</taxon>
        <taxon>Alphaproteobacteria</taxon>
        <taxon>Hyphomicrobiales</taxon>
        <taxon>Methylocystaceae</taxon>
        <taxon>Methylocystis</taxon>
    </lineage>
</organism>
<dbReference type="Proteomes" id="UP000309061">
    <property type="component" value="Chromosome"/>
</dbReference>
<dbReference type="RefSeq" id="WP_136497775.1">
    <property type="nucleotide sequence ID" value="NZ_CP046052.1"/>
</dbReference>
<dbReference type="InterPro" id="IPR004923">
    <property type="entry name" value="FTR1/Fip1/EfeU"/>
</dbReference>
<dbReference type="GO" id="GO:0033573">
    <property type="term" value="C:high-affinity iron permease complex"/>
    <property type="evidence" value="ECO:0007669"/>
    <property type="project" value="InterPro"/>
</dbReference>
<evidence type="ECO:0000256" key="1">
    <source>
        <dbReference type="ARBA" id="ARBA00004141"/>
    </source>
</evidence>
<dbReference type="OrthoDB" id="7260758at2"/>
<evidence type="ECO:0000313" key="7">
    <source>
        <dbReference type="EMBL" id="QGM46887.1"/>
    </source>
</evidence>
<accession>A0A6B8KGN9</accession>
<feature type="transmembrane region" description="Helical" evidence="6">
    <location>
        <begin position="113"/>
        <end position="136"/>
    </location>
</feature>
<dbReference type="Pfam" id="PF03239">
    <property type="entry name" value="FTR1"/>
    <property type="match status" value="1"/>
</dbReference>
<comment type="similarity">
    <text evidence="2">Belongs to the oxidase-dependent Fe transporter (OFeT) (TC 9.A.10.1) family.</text>
</comment>
<dbReference type="AlphaFoldDB" id="A0A6B8KGN9"/>
<feature type="transmembrane region" description="Helical" evidence="6">
    <location>
        <begin position="68"/>
        <end position="87"/>
    </location>
</feature>
<feature type="transmembrane region" description="Helical" evidence="6">
    <location>
        <begin position="246"/>
        <end position="264"/>
    </location>
</feature>
<keyword evidence="5 6" id="KW-0472">Membrane</keyword>
<evidence type="ECO:0000256" key="2">
    <source>
        <dbReference type="ARBA" id="ARBA00008333"/>
    </source>
</evidence>
<feature type="transmembrane region" description="Helical" evidence="6">
    <location>
        <begin position="6"/>
        <end position="25"/>
    </location>
</feature>
<dbReference type="PANTHER" id="PTHR31632">
    <property type="entry name" value="IRON TRANSPORTER FTH1"/>
    <property type="match status" value="1"/>
</dbReference>
<gene>
    <name evidence="7" type="ORF">H2LOC_014955</name>
</gene>
<reference evidence="7 8" key="1">
    <citation type="submission" date="2019-11" db="EMBL/GenBank/DDBJ databases">
        <title>The genome sequence of Methylocystis heyeri.</title>
        <authorList>
            <person name="Oshkin I.Y."/>
            <person name="Miroshnikov K."/>
            <person name="Dedysh S.N."/>
        </authorList>
    </citation>
    <scope>NUCLEOTIDE SEQUENCE [LARGE SCALE GENOMIC DNA]</scope>
    <source>
        <strain evidence="7 8">H2</strain>
    </source>
</reference>
<dbReference type="PANTHER" id="PTHR31632:SF2">
    <property type="entry name" value="PLASMA MEMBRANE IRON PERMEASE"/>
    <property type="match status" value="1"/>
</dbReference>
<keyword evidence="8" id="KW-1185">Reference proteome</keyword>
<name>A0A6B8KGN9_9HYPH</name>
<keyword evidence="3 6" id="KW-0812">Transmembrane</keyword>
<evidence type="ECO:0000313" key="8">
    <source>
        <dbReference type="Proteomes" id="UP000309061"/>
    </source>
</evidence>
<evidence type="ECO:0000256" key="3">
    <source>
        <dbReference type="ARBA" id="ARBA00022692"/>
    </source>
</evidence>
<evidence type="ECO:0000256" key="6">
    <source>
        <dbReference type="SAM" id="Phobius"/>
    </source>
</evidence>
<evidence type="ECO:0000256" key="5">
    <source>
        <dbReference type="ARBA" id="ARBA00023136"/>
    </source>
</evidence>
<dbReference type="EMBL" id="CP046052">
    <property type="protein sequence ID" value="QGM46887.1"/>
    <property type="molecule type" value="Genomic_DNA"/>
</dbReference>
<dbReference type="GO" id="GO:0015093">
    <property type="term" value="F:ferrous iron transmembrane transporter activity"/>
    <property type="evidence" value="ECO:0007669"/>
    <property type="project" value="TreeGrafter"/>
</dbReference>
<sequence length="280" mass="28602">MLGALIIVFREVIEAGLIVGIALAVTRGVAGSRSWIAGGVAAGVAGALLVAVFAEQLSAAVAGRGQELFNATILGLAVLMLAWHNIWMARHGRELAQELSDVGRAVAAGDRTFVALAVVVGVAVLREGAEVVLFLYGILVSGESGMNVVLGGFAGLGLGALLSVLTFYGLVVIPPRRLFAVTSVLVTLLAAGLASQSISFLQQAGVATALSQTMWDTSSILPDNSLLGRVLHTLVGYSDQPSVMQGLVYAGTVAAIVFATRLAAPAPRPRPPAAIGTPAE</sequence>
<feature type="transmembrane region" description="Helical" evidence="6">
    <location>
        <begin position="178"/>
        <end position="201"/>
    </location>
</feature>
<protein>
    <submittedName>
        <fullName evidence="7">Iron permease</fullName>
    </submittedName>
</protein>
<proteinExistence type="inferred from homology"/>
<feature type="transmembrane region" description="Helical" evidence="6">
    <location>
        <begin position="37"/>
        <end position="62"/>
    </location>
</feature>